<comment type="caution">
    <text evidence="3">The sequence shown here is derived from an EMBL/GenBank/DDBJ whole genome shotgun (WGS) entry which is preliminary data.</text>
</comment>
<dbReference type="Proteomes" id="UP000224563">
    <property type="component" value="Unassembled WGS sequence"/>
</dbReference>
<reference evidence="3 4" key="2">
    <citation type="submission" date="2017-10" db="EMBL/GenBank/DDBJ databases">
        <authorList>
            <person name="Banno H."/>
            <person name="Chua N.-H."/>
        </authorList>
    </citation>
    <scope>NUCLEOTIDE SEQUENCE [LARGE SCALE GENOMIC DNA]</scope>
    <source>
        <strain evidence="3 4">JK623</strain>
    </source>
</reference>
<dbReference type="PANTHER" id="PTHR30231:SF41">
    <property type="entry name" value="DNA POLYMERASE III SUBUNIT EPSILON"/>
    <property type="match status" value="1"/>
</dbReference>
<evidence type="ECO:0000313" key="4">
    <source>
        <dbReference type="Proteomes" id="UP000224563"/>
    </source>
</evidence>
<evidence type="ECO:0000313" key="3">
    <source>
        <dbReference type="EMBL" id="PHU36333.1"/>
    </source>
</evidence>
<protein>
    <submittedName>
        <fullName evidence="3">DNA polymerase III subunit epsilon</fullName>
    </submittedName>
</protein>
<dbReference type="FunFam" id="3.30.420.10:FF:000045">
    <property type="entry name" value="3'-5' exonuclease DinG"/>
    <property type="match status" value="1"/>
</dbReference>
<proteinExistence type="predicted"/>
<dbReference type="GO" id="GO:0005829">
    <property type="term" value="C:cytosol"/>
    <property type="evidence" value="ECO:0007669"/>
    <property type="project" value="TreeGrafter"/>
</dbReference>
<dbReference type="InterPro" id="IPR036397">
    <property type="entry name" value="RNaseH_sf"/>
</dbReference>
<dbReference type="GO" id="GO:0008408">
    <property type="term" value="F:3'-5' exonuclease activity"/>
    <property type="evidence" value="ECO:0007669"/>
    <property type="project" value="TreeGrafter"/>
</dbReference>
<keyword evidence="1" id="KW-0540">Nuclease</keyword>
<dbReference type="Gene3D" id="3.30.420.10">
    <property type="entry name" value="Ribonuclease H-like superfamily/Ribonuclease H"/>
    <property type="match status" value="1"/>
</dbReference>
<feature type="domain" description="Exonuclease" evidence="2">
    <location>
        <begin position="8"/>
        <end position="173"/>
    </location>
</feature>
<dbReference type="GO" id="GO:0045004">
    <property type="term" value="P:DNA replication proofreading"/>
    <property type="evidence" value="ECO:0007669"/>
    <property type="project" value="TreeGrafter"/>
</dbReference>
<dbReference type="InterPro" id="IPR013520">
    <property type="entry name" value="Ribonucl_H"/>
</dbReference>
<gene>
    <name evidence="3" type="ORF">CSX02_12165</name>
</gene>
<dbReference type="SUPFAM" id="SSF53098">
    <property type="entry name" value="Ribonuclease H-like"/>
    <property type="match status" value="1"/>
</dbReference>
<dbReference type="Pfam" id="PF00929">
    <property type="entry name" value="RNase_T"/>
    <property type="match status" value="1"/>
</dbReference>
<sequence length="238" mass="27207">MDNGQIDSYTVIDLEMTGLQVKKDKIIEIGAVRVRGGKVSDSYATLLQCDLPLSETITELTGITQEMLADGMPEDEGMQGLLEFMQDDILVGQNFSFDYGFIRQWAVNHKKNVNNPFLDTLKLARALLPPGEKKNLESLCRYFQIEREQAHRALADALETQRVFEALCRLGADRPELFVPKPMNLKVKKISPITKSQIEQIKKYRALHQVTEPICWEALNRGEATRLMEHYYKTYGRP</sequence>
<organism evidence="3 4">
    <name type="scientific">Agathobacter ruminis</name>
    <dbReference type="NCBI Taxonomy" id="1712665"/>
    <lineage>
        <taxon>Bacteria</taxon>
        <taxon>Bacillati</taxon>
        <taxon>Bacillota</taxon>
        <taxon>Clostridia</taxon>
        <taxon>Lachnospirales</taxon>
        <taxon>Lachnospiraceae</taxon>
        <taxon>Agathobacter</taxon>
    </lineage>
</organism>
<dbReference type="InterPro" id="IPR006054">
    <property type="entry name" value="DnaQ"/>
</dbReference>
<dbReference type="RefSeq" id="WP_099386876.1">
    <property type="nucleotide sequence ID" value="NZ_JANSWH010000042.1"/>
</dbReference>
<dbReference type="PANTHER" id="PTHR30231">
    <property type="entry name" value="DNA POLYMERASE III SUBUNIT EPSILON"/>
    <property type="match status" value="1"/>
</dbReference>
<dbReference type="GO" id="GO:0003677">
    <property type="term" value="F:DNA binding"/>
    <property type="evidence" value="ECO:0007669"/>
    <property type="project" value="InterPro"/>
</dbReference>
<dbReference type="AlphaFoldDB" id="A0A2G3DZM5"/>
<keyword evidence="1" id="KW-0269">Exonuclease</keyword>
<dbReference type="CDD" id="cd06127">
    <property type="entry name" value="DEDDh"/>
    <property type="match status" value="1"/>
</dbReference>
<evidence type="ECO:0000256" key="1">
    <source>
        <dbReference type="ARBA" id="ARBA00022839"/>
    </source>
</evidence>
<reference evidence="3 4" key="1">
    <citation type="submission" date="2017-10" db="EMBL/GenBank/DDBJ databases">
        <title>Resolving the taxonomy of Roseburia spp., Eubacterium rectale and Agathobacter spp. through phylogenomic analysis.</title>
        <authorList>
            <person name="Sheridan P.O."/>
            <person name="Walker A.W."/>
            <person name="Duncan S.H."/>
            <person name="Scott K.P."/>
            <person name="Toole P.W.O."/>
            <person name="Luis P."/>
            <person name="Flint H.J."/>
        </authorList>
    </citation>
    <scope>NUCLEOTIDE SEQUENCE [LARGE SCALE GENOMIC DNA]</scope>
    <source>
        <strain evidence="3 4">JK623</strain>
    </source>
</reference>
<dbReference type="NCBIfam" id="TIGR00573">
    <property type="entry name" value="dnaq"/>
    <property type="match status" value="1"/>
</dbReference>
<accession>A0A2G3DZM5</accession>
<keyword evidence="1" id="KW-0378">Hydrolase</keyword>
<dbReference type="EMBL" id="PDYG01000134">
    <property type="protein sequence ID" value="PHU36333.1"/>
    <property type="molecule type" value="Genomic_DNA"/>
</dbReference>
<dbReference type="SMART" id="SM00479">
    <property type="entry name" value="EXOIII"/>
    <property type="match status" value="1"/>
</dbReference>
<name>A0A2G3DZM5_9FIRM</name>
<keyword evidence="4" id="KW-1185">Reference proteome</keyword>
<dbReference type="GO" id="GO:0003887">
    <property type="term" value="F:DNA-directed DNA polymerase activity"/>
    <property type="evidence" value="ECO:0007669"/>
    <property type="project" value="InterPro"/>
</dbReference>
<dbReference type="InterPro" id="IPR012337">
    <property type="entry name" value="RNaseH-like_sf"/>
</dbReference>
<evidence type="ECO:0000259" key="2">
    <source>
        <dbReference type="SMART" id="SM00479"/>
    </source>
</evidence>